<dbReference type="GO" id="GO:0009247">
    <property type="term" value="P:glycolipid biosynthetic process"/>
    <property type="evidence" value="ECO:0007669"/>
    <property type="project" value="UniProtKB-ARBA"/>
</dbReference>
<dbReference type="Pfam" id="PF03279">
    <property type="entry name" value="Lip_A_acyltrans"/>
    <property type="match status" value="1"/>
</dbReference>
<keyword evidence="4 7" id="KW-0808">Transferase</keyword>
<dbReference type="PANTHER" id="PTHR30606:SF10">
    <property type="entry name" value="PHOSPHATIDYLINOSITOL MANNOSIDE ACYLTRANSFERASE"/>
    <property type="match status" value="1"/>
</dbReference>
<name>A0A377GYJ0_9FUSO</name>
<evidence type="ECO:0000313" key="7">
    <source>
        <dbReference type="EMBL" id="STO31644.1"/>
    </source>
</evidence>
<dbReference type="CDD" id="cd07984">
    <property type="entry name" value="LPLAT_LABLAT-like"/>
    <property type="match status" value="1"/>
</dbReference>
<dbReference type="OrthoDB" id="9801955at2"/>
<evidence type="ECO:0000313" key="8">
    <source>
        <dbReference type="Proteomes" id="UP000255328"/>
    </source>
</evidence>
<dbReference type="GO" id="GO:0005886">
    <property type="term" value="C:plasma membrane"/>
    <property type="evidence" value="ECO:0007669"/>
    <property type="project" value="UniProtKB-SubCell"/>
</dbReference>
<sequence>MKNFSYKLQFIIIMFFYKLILLLPEKLRFKFGDFLGIAMYKLVKKRRLIATTNLKMAFPEKNIKEIEQIAIESFKIMIKAFLCTLWFNQYLKDPNKVTIENREILDKAYSQNKGVIAALMHMGNMEAIIKAAEGYSVVTVAKEQRNPYLNKFINESRKNDLNLTVFSKNKSTSKELIKRLNNKEIFALFSDHRDKGAMINFFGMEAKAPTGAVSLALKFDIPLIWGYNYFRPDNSCVSVVRDFTLIKTENFKEDVINNTQRLITEMEEVIRKYPEQWMWFHDRWSLYSKLYKKRK</sequence>
<evidence type="ECO:0000256" key="2">
    <source>
        <dbReference type="ARBA" id="ARBA00022475"/>
    </source>
</evidence>
<evidence type="ECO:0000256" key="3">
    <source>
        <dbReference type="ARBA" id="ARBA00022519"/>
    </source>
</evidence>
<dbReference type="PANTHER" id="PTHR30606">
    <property type="entry name" value="LIPID A BIOSYNTHESIS LAUROYL ACYLTRANSFERASE"/>
    <property type="match status" value="1"/>
</dbReference>
<dbReference type="AlphaFoldDB" id="A0A377GYJ0"/>
<dbReference type="GO" id="GO:0016746">
    <property type="term" value="F:acyltransferase activity"/>
    <property type="evidence" value="ECO:0007669"/>
    <property type="project" value="UniProtKB-KW"/>
</dbReference>
<evidence type="ECO:0000256" key="6">
    <source>
        <dbReference type="ARBA" id="ARBA00023315"/>
    </source>
</evidence>
<keyword evidence="3" id="KW-0997">Cell inner membrane</keyword>
<evidence type="ECO:0000256" key="4">
    <source>
        <dbReference type="ARBA" id="ARBA00022679"/>
    </source>
</evidence>
<organism evidence="7 8">
    <name type="scientific">Fusobacterium necrogenes</name>
    <dbReference type="NCBI Taxonomy" id="858"/>
    <lineage>
        <taxon>Bacteria</taxon>
        <taxon>Fusobacteriati</taxon>
        <taxon>Fusobacteriota</taxon>
        <taxon>Fusobacteriia</taxon>
        <taxon>Fusobacteriales</taxon>
        <taxon>Fusobacteriaceae</taxon>
        <taxon>Fusobacterium</taxon>
    </lineage>
</organism>
<keyword evidence="2" id="KW-1003">Cell membrane</keyword>
<keyword evidence="8" id="KW-1185">Reference proteome</keyword>
<comment type="subcellular location">
    <subcellularLocation>
        <location evidence="1">Cell inner membrane</location>
    </subcellularLocation>
</comment>
<accession>A0A377GYJ0</accession>
<dbReference type="EC" id="2.3.1.-" evidence="7"/>
<dbReference type="InterPro" id="IPR004960">
    <property type="entry name" value="LipA_acyltrans"/>
</dbReference>
<evidence type="ECO:0000256" key="1">
    <source>
        <dbReference type="ARBA" id="ARBA00004533"/>
    </source>
</evidence>
<reference evidence="7 8" key="1">
    <citation type="submission" date="2018-06" db="EMBL/GenBank/DDBJ databases">
        <authorList>
            <consortium name="Pathogen Informatics"/>
            <person name="Doyle S."/>
        </authorList>
    </citation>
    <scope>NUCLEOTIDE SEQUENCE [LARGE SCALE GENOMIC DNA]</scope>
    <source>
        <strain evidence="7 8">NCTC10723</strain>
    </source>
</reference>
<protein>
    <submittedName>
        <fullName evidence="7">Lipid A biosynthesis lauroyl acyltransferase</fullName>
        <ecNumber evidence="7">2.3.1.-</ecNumber>
    </submittedName>
</protein>
<keyword evidence="6 7" id="KW-0012">Acyltransferase</keyword>
<dbReference type="RefSeq" id="WP_115270130.1">
    <property type="nucleotide sequence ID" value="NZ_UGGU01000003.1"/>
</dbReference>
<dbReference type="Proteomes" id="UP000255328">
    <property type="component" value="Unassembled WGS sequence"/>
</dbReference>
<gene>
    <name evidence="7" type="primary">htrB</name>
    <name evidence="7" type="ORF">NCTC10723_01098</name>
</gene>
<keyword evidence="5" id="KW-0472">Membrane</keyword>
<dbReference type="EMBL" id="UGGU01000003">
    <property type="protein sequence ID" value="STO31644.1"/>
    <property type="molecule type" value="Genomic_DNA"/>
</dbReference>
<evidence type="ECO:0000256" key="5">
    <source>
        <dbReference type="ARBA" id="ARBA00023136"/>
    </source>
</evidence>
<proteinExistence type="predicted"/>